<keyword evidence="2" id="KW-0472">Membrane</keyword>
<evidence type="ECO:0000256" key="2">
    <source>
        <dbReference type="SAM" id="Phobius"/>
    </source>
</evidence>
<gene>
    <name evidence="3" type="ORF">CEPIT_LOCUS28935</name>
</gene>
<feature type="compositionally biased region" description="Polar residues" evidence="1">
    <location>
        <begin position="259"/>
        <end position="281"/>
    </location>
</feature>
<proteinExistence type="predicted"/>
<organism evidence="3 4">
    <name type="scientific">Cuscuta epithymum</name>
    <dbReference type="NCBI Taxonomy" id="186058"/>
    <lineage>
        <taxon>Eukaryota</taxon>
        <taxon>Viridiplantae</taxon>
        <taxon>Streptophyta</taxon>
        <taxon>Embryophyta</taxon>
        <taxon>Tracheophyta</taxon>
        <taxon>Spermatophyta</taxon>
        <taxon>Magnoliopsida</taxon>
        <taxon>eudicotyledons</taxon>
        <taxon>Gunneridae</taxon>
        <taxon>Pentapetalae</taxon>
        <taxon>asterids</taxon>
        <taxon>lamiids</taxon>
        <taxon>Solanales</taxon>
        <taxon>Convolvulaceae</taxon>
        <taxon>Cuscuteae</taxon>
        <taxon>Cuscuta</taxon>
        <taxon>Cuscuta subgen. Cuscuta</taxon>
    </lineage>
</organism>
<dbReference type="PANTHER" id="PTHR33975">
    <property type="entry name" value="MYELIN-ASSOCIATED OLIGODENDROCYTE BASIC PROTEIN"/>
    <property type="match status" value="1"/>
</dbReference>
<evidence type="ECO:0000256" key="1">
    <source>
        <dbReference type="SAM" id="MobiDB-lite"/>
    </source>
</evidence>
<keyword evidence="4" id="KW-1185">Reference proteome</keyword>
<dbReference type="Proteomes" id="UP001152523">
    <property type="component" value="Unassembled WGS sequence"/>
</dbReference>
<evidence type="ECO:0000313" key="3">
    <source>
        <dbReference type="EMBL" id="CAH9128245.1"/>
    </source>
</evidence>
<dbReference type="Pfam" id="PF07466">
    <property type="entry name" value="DUF1517"/>
    <property type="match status" value="1"/>
</dbReference>
<dbReference type="AlphaFoldDB" id="A0AAV0EY92"/>
<name>A0AAV0EY92_9ASTE</name>
<feature type="region of interest" description="Disordered" evidence="1">
    <location>
        <begin position="257"/>
        <end position="281"/>
    </location>
</feature>
<comment type="caution">
    <text evidence="3">The sequence shown here is derived from an EMBL/GenBank/DDBJ whole genome shotgun (WGS) entry which is preliminary data.</text>
</comment>
<sequence length="486" mass="52237">MTIATLVHVELHPWRLSSLHGQTPPNPFSSFRSVRMINAQSKAAALSSNVDHQKDHTLVTADSNRGWKNSPFAIRFGDLFAHKAPAKPCQGVAAAVAVLGVLLLQMVTAAPRGYPPAAAWALSGGMVGGSSFGSSSSSSSSSRSSSSSSGSSSSSPSFSSSKSAGSSPRSSSSSASSGSSSPSRSSSCKSSSSSESPPPFSSSCSCSCRCNNSWNAVKDYIYVGAFSIIIATLLFIFLSDPKLMKALDEVIEELANGKPTESNQRKSAVAESNQRKSSIVAESNQSKSSIIKLQVGLFGSMQSLRRDLNKIAETADTSCIDGLVDTLRRITWYLIRDFGSTFSSHSTVYVESNPDAANDKLMHLAKEEQQKFDEVSLYNINNKKIKLPENETAITLSDEYMVITIIAVVANGLEKFPTSNNNRDLQKALEKLHFIPSNQIQGVIVMWAPQKKNDVLSEEELHAKYPHLREKWSSIQSNDSNGSAKA</sequence>
<dbReference type="InterPro" id="IPR053023">
    <property type="entry name" value="FLAP_modulator"/>
</dbReference>
<reference evidence="3" key="1">
    <citation type="submission" date="2022-07" db="EMBL/GenBank/DDBJ databases">
        <authorList>
            <person name="Macas J."/>
            <person name="Novak P."/>
            <person name="Neumann P."/>
        </authorList>
    </citation>
    <scope>NUCLEOTIDE SEQUENCE</scope>
</reference>
<keyword evidence="2" id="KW-0812">Transmembrane</keyword>
<evidence type="ECO:0000313" key="4">
    <source>
        <dbReference type="Proteomes" id="UP001152523"/>
    </source>
</evidence>
<protein>
    <submittedName>
        <fullName evidence="3">Uncharacterized protein</fullName>
    </submittedName>
</protein>
<dbReference type="GO" id="GO:0009507">
    <property type="term" value="C:chloroplast"/>
    <property type="evidence" value="ECO:0007669"/>
    <property type="project" value="TreeGrafter"/>
</dbReference>
<feature type="transmembrane region" description="Helical" evidence="2">
    <location>
        <begin position="220"/>
        <end position="238"/>
    </location>
</feature>
<feature type="region of interest" description="Disordered" evidence="1">
    <location>
        <begin position="133"/>
        <end position="204"/>
    </location>
</feature>
<feature type="compositionally biased region" description="Low complexity" evidence="1">
    <location>
        <begin position="133"/>
        <end position="195"/>
    </location>
</feature>
<accession>A0AAV0EY92</accession>
<dbReference type="EMBL" id="CAMAPF010000949">
    <property type="protein sequence ID" value="CAH9128245.1"/>
    <property type="molecule type" value="Genomic_DNA"/>
</dbReference>
<dbReference type="PANTHER" id="PTHR33975:SF2">
    <property type="entry name" value="MYELIN-ASSOCIATED OLIGODENDROCYTE BASIC PROTEIN"/>
    <property type="match status" value="1"/>
</dbReference>
<dbReference type="InterPro" id="IPR010903">
    <property type="entry name" value="DUF1517"/>
</dbReference>
<keyword evidence="2" id="KW-1133">Transmembrane helix</keyword>